<dbReference type="Proteomes" id="UP000306319">
    <property type="component" value="Unassembled WGS sequence"/>
</dbReference>
<dbReference type="EMBL" id="SRYB01000020">
    <property type="protein sequence ID" value="TGY77766.1"/>
    <property type="molecule type" value="Genomic_DNA"/>
</dbReference>
<organism evidence="1 2">
    <name type="scientific">Lepagella muris</name>
    <dbReference type="NCBI Taxonomy" id="3032870"/>
    <lineage>
        <taxon>Bacteria</taxon>
        <taxon>Pseudomonadati</taxon>
        <taxon>Bacteroidota</taxon>
        <taxon>Bacteroidia</taxon>
        <taxon>Bacteroidales</taxon>
        <taxon>Muribaculaceae</taxon>
        <taxon>Lepagella</taxon>
    </lineage>
</organism>
<sequence>MKKNIITKGIAALMVSTMLTPALTSCSSDYLDKEPITSTSSADISGTIEGARAAKTGLCQGMYRQFTEHKLNGTNGEAWMMIYYGEVFGNSMLSNLYCGHGTSDTYANWSQLRQETYWGAQQMWYYAYNLINWANLIIENIDNLDSYDGERDFIKAVALTMRAHLYTRLVQCYAPNWENANNGDVKCLIIRKNSTTEDLPFSTMKEAIDLIYADLDEAINLFDNCGWKRDFIWEPDASVARGIYARIAMITHDYQKAQQMAAEARKGYPIMSADEYTSGFVTANDEYMWATMYEAPAQSIYYYATGAYNACNGRYQSSWGYAVNSIDYMLYKKFPITDIRKRLYITPEFLELNKELADKYGLKAEDFWDASKIYTNGMRIQINSQNTAMRDFIIEYGKQEYARQDKINGFLSGTIAPYQGKSTEVLFGTQYKFWGNQVYGMNQWPFMRASEMAYTEAEAAYRNGDEATARKILIEINKDKRDPNYDCTSSGEALLQEIKDYRTFELWGEGFNWFDMKRWHDPIVRVGWEAGNMESGNRGVSFTQRFDPDDFYGWVITVPTVEFNYNKLANRADLPGGNR</sequence>
<proteinExistence type="predicted"/>
<gene>
    <name evidence="1" type="ORF">E5331_13085</name>
</gene>
<accession>A0AC61REV4</accession>
<evidence type="ECO:0000313" key="2">
    <source>
        <dbReference type="Proteomes" id="UP000306319"/>
    </source>
</evidence>
<comment type="caution">
    <text evidence="1">The sequence shown here is derived from an EMBL/GenBank/DDBJ whole genome shotgun (WGS) entry which is preliminary data.</text>
</comment>
<protein>
    <submittedName>
        <fullName evidence="1">RagB/SusD family nutrient uptake outer membrane protein</fullName>
    </submittedName>
</protein>
<name>A0AC61REV4_9BACT</name>
<reference evidence="1" key="1">
    <citation type="submission" date="2019-04" db="EMBL/GenBank/DDBJ databases">
        <title>Microbes associate with the intestines of laboratory mice.</title>
        <authorList>
            <person name="Navarre W."/>
            <person name="Wong E."/>
            <person name="Huang K."/>
            <person name="Tropini C."/>
            <person name="Ng K."/>
            <person name="Yu B."/>
        </authorList>
    </citation>
    <scope>NUCLEOTIDE SEQUENCE</scope>
    <source>
        <strain evidence="1">NM04_E33</strain>
    </source>
</reference>
<keyword evidence="2" id="KW-1185">Reference proteome</keyword>
<evidence type="ECO:0000313" key="1">
    <source>
        <dbReference type="EMBL" id="TGY77766.1"/>
    </source>
</evidence>